<evidence type="ECO:0000256" key="5">
    <source>
        <dbReference type="ARBA" id="ARBA00023004"/>
    </source>
</evidence>
<keyword evidence="2 6" id="KW-0349">Heme</keyword>
<evidence type="ECO:0000256" key="6">
    <source>
        <dbReference type="PIRSR" id="PIRSR602322-1"/>
    </source>
</evidence>
<keyword evidence="10" id="KW-1185">Reference proteome</keyword>
<feature type="binding site" description="axial binding residue" evidence="6">
    <location>
        <position position="76"/>
    </location>
    <ligand>
        <name>heme c</name>
        <dbReference type="ChEBI" id="CHEBI:61717"/>
        <label>1</label>
    </ligand>
    <ligandPart>
        <name>Fe</name>
        <dbReference type="ChEBI" id="CHEBI:18248"/>
    </ligandPart>
</feature>
<dbReference type="Pfam" id="PF14522">
    <property type="entry name" value="Cytochrome_C7"/>
    <property type="match status" value="1"/>
</dbReference>
<gene>
    <name evidence="9" type="ORF">GPICK_14500</name>
</gene>
<dbReference type="Proteomes" id="UP000057609">
    <property type="component" value="Chromosome"/>
</dbReference>
<dbReference type="RefSeq" id="WP_039744367.1">
    <property type="nucleotide sequence ID" value="NZ_CP009788.1"/>
</dbReference>
<dbReference type="Gene3D" id="3.90.10.10">
    <property type="entry name" value="Cytochrome C3"/>
    <property type="match status" value="1"/>
</dbReference>
<dbReference type="GO" id="GO:0046872">
    <property type="term" value="F:metal ion binding"/>
    <property type="evidence" value="ECO:0007669"/>
    <property type="project" value="UniProtKB-KW"/>
</dbReference>
<dbReference type="HOGENOM" id="CLU_188310_0_0_7"/>
<name>A0A0B5BD58_9BACT</name>
<dbReference type="AlphaFoldDB" id="A0A0B5BD58"/>
<dbReference type="InterPro" id="IPR036280">
    <property type="entry name" value="Multihaem_cyt_sf"/>
</dbReference>
<proteinExistence type="predicted"/>
<dbReference type="InterPro" id="IPR029467">
    <property type="entry name" value="Cyt_c7-like"/>
</dbReference>
<feature type="binding site" description="axial binding residue" evidence="6">
    <location>
        <position position="86"/>
    </location>
    <ligand>
        <name>heme c</name>
        <dbReference type="ChEBI" id="CHEBI:61717"/>
        <label>2</label>
    </ligand>
    <ligandPart>
        <name>Fe</name>
        <dbReference type="ChEBI" id="CHEBI:18248"/>
    </ligandPart>
</feature>
<evidence type="ECO:0000313" key="9">
    <source>
        <dbReference type="EMBL" id="AJE04402.1"/>
    </source>
</evidence>
<accession>A0A0B5BD58</accession>
<dbReference type="EMBL" id="CP009788">
    <property type="protein sequence ID" value="AJE04402.1"/>
    <property type="molecule type" value="Genomic_DNA"/>
</dbReference>
<feature type="binding site" description="axial binding residue" evidence="6">
    <location>
        <position position="89"/>
    </location>
    <ligand>
        <name>heme c</name>
        <dbReference type="ChEBI" id="CHEBI:61717"/>
        <label>1</label>
    </ligand>
    <ligandPart>
        <name>Fe</name>
        <dbReference type="ChEBI" id="CHEBI:18248"/>
    </ligandPart>
</feature>
<protein>
    <submittedName>
        <fullName evidence="9">Cytochrome C</fullName>
    </submittedName>
</protein>
<sequence length="93" mass="9938">MQTRILVAATALILVAGPALAIEKITFPTRIGTVVFPHKKHQEALGQCRGCHEKGPGKIDGFNKVLAHGKGCKGCHEELKKGPTRCNGCHQGK</sequence>
<dbReference type="InterPro" id="IPR002322">
    <property type="entry name" value="Cyt_c_III"/>
</dbReference>
<dbReference type="OrthoDB" id="5421852at2"/>
<feature type="domain" description="Cytochrome c7-like" evidence="8">
    <location>
        <begin position="34"/>
        <end position="91"/>
    </location>
</feature>
<evidence type="ECO:0000256" key="1">
    <source>
        <dbReference type="ARBA" id="ARBA00022448"/>
    </source>
</evidence>
<feature type="binding site" description="axial binding residue" evidence="6">
    <location>
        <position position="90"/>
    </location>
    <ligand>
        <name>heme c</name>
        <dbReference type="ChEBI" id="CHEBI:61717"/>
        <label>1</label>
    </ligand>
    <ligandPart>
        <name>Fe</name>
        <dbReference type="ChEBI" id="CHEBI:18248"/>
    </ligandPart>
</feature>
<keyword evidence="7" id="KW-0732">Signal</keyword>
<dbReference type="CDD" id="cd08168">
    <property type="entry name" value="Cytochrom_C3"/>
    <property type="match status" value="1"/>
</dbReference>
<keyword evidence="3 6" id="KW-0479">Metal-binding</keyword>
<dbReference type="GO" id="GO:0020037">
    <property type="term" value="F:heme binding"/>
    <property type="evidence" value="ECO:0007669"/>
    <property type="project" value="InterPro"/>
</dbReference>
<feature type="chain" id="PRO_5002113618" evidence="7">
    <location>
        <begin position="22"/>
        <end position="93"/>
    </location>
</feature>
<evidence type="ECO:0000256" key="4">
    <source>
        <dbReference type="ARBA" id="ARBA00022982"/>
    </source>
</evidence>
<evidence type="ECO:0000256" key="2">
    <source>
        <dbReference type="ARBA" id="ARBA00022617"/>
    </source>
</evidence>
<feature type="binding site" description="axial binding residue" evidence="6">
    <location>
        <position position="75"/>
    </location>
    <ligand>
        <name>heme c</name>
        <dbReference type="ChEBI" id="CHEBI:61717"/>
        <label>1</label>
    </ligand>
    <ligandPart>
        <name>Fe</name>
        <dbReference type="ChEBI" id="CHEBI:18248"/>
    </ligandPart>
</feature>
<feature type="binding site" description="axial binding residue" evidence="6">
    <location>
        <position position="72"/>
    </location>
    <ligand>
        <name>heme c</name>
        <dbReference type="ChEBI" id="CHEBI:61717"/>
        <label>1</label>
    </ligand>
    <ligandPart>
        <name>Fe</name>
        <dbReference type="ChEBI" id="CHEBI:18248"/>
    </ligandPart>
</feature>
<dbReference type="PRINTS" id="PR00609">
    <property type="entry name" value="CYTOCHROMEC3"/>
</dbReference>
<evidence type="ECO:0000259" key="8">
    <source>
        <dbReference type="Pfam" id="PF14522"/>
    </source>
</evidence>
<keyword evidence="4" id="KW-0249">Electron transport</keyword>
<feature type="binding site" description="axial binding residue" evidence="6">
    <location>
        <position position="51"/>
    </location>
    <ligand>
        <name>heme c</name>
        <dbReference type="ChEBI" id="CHEBI:61717"/>
        <label>1</label>
    </ligand>
    <ligandPart>
        <name>Fe</name>
        <dbReference type="ChEBI" id="CHEBI:18248"/>
    </ligandPart>
</feature>
<dbReference type="GO" id="GO:0009055">
    <property type="term" value="F:electron transfer activity"/>
    <property type="evidence" value="ECO:0007669"/>
    <property type="project" value="InterPro"/>
</dbReference>
<dbReference type="SUPFAM" id="SSF48695">
    <property type="entry name" value="Multiheme cytochromes"/>
    <property type="match status" value="1"/>
</dbReference>
<keyword evidence="5 6" id="KW-0408">Iron</keyword>
<evidence type="ECO:0000256" key="3">
    <source>
        <dbReference type="ARBA" id="ARBA00022723"/>
    </source>
</evidence>
<comment type="cofactor">
    <cofactor evidence="6">
        <name>heme c</name>
        <dbReference type="ChEBI" id="CHEBI:61717"/>
    </cofactor>
    <text evidence="6">Binds 4 heme c groups covalently per monomer.</text>
</comment>
<feature type="signal peptide" evidence="7">
    <location>
        <begin position="1"/>
        <end position="21"/>
    </location>
</feature>
<evidence type="ECO:0000313" key="10">
    <source>
        <dbReference type="Proteomes" id="UP000057609"/>
    </source>
</evidence>
<reference evidence="9 10" key="1">
    <citation type="journal article" date="2015" name="Genome Announc.">
        <title>Complete Genome of Geobacter pickeringii G13T, a Metal-Reducing Isolate from Sedimentary Kaolin Deposits.</title>
        <authorList>
            <person name="Badalamenti J.P."/>
            <person name="Bond D.R."/>
        </authorList>
    </citation>
    <scope>NUCLEOTIDE SEQUENCE [LARGE SCALE GENOMIC DNA]</scope>
    <source>
        <strain evidence="9 10">G13</strain>
    </source>
</reference>
<keyword evidence="1" id="KW-0813">Transport</keyword>
<dbReference type="KEGG" id="gpi:GPICK_14500"/>
<evidence type="ECO:0000256" key="7">
    <source>
        <dbReference type="SAM" id="SignalP"/>
    </source>
</evidence>
<organism evidence="9 10">
    <name type="scientific">Geobacter pickeringii</name>
    <dbReference type="NCBI Taxonomy" id="345632"/>
    <lineage>
        <taxon>Bacteria</taxon>
        <taxon>Pseudomonadati</taxon>
        <taxon>Thermodesulfobacteriota</taxon>
        <taxon>Desulfuromonadia</taxon>
        <taxon>Geobacterales</taxon>
        <taxon>Geobacteraceae</taxon>
        <taxon>Geobacter</taxon>
    </lineage>
</organism>
<feature type="binding site" description="axial binding residue" evidence="6">
    <location>
        <position position="52"/>
    </location>
    <ligand>
        <name>heme c</name>
        <dbReference type="ChEBI" id="CHEBI:61717"/>
        <label>1</label>
    </ligand>
    <ligandPart>
        <name>Fe</name>
        <dbReference type="ChEBI" id="CHEBI:18248"/>
    </ligandPart>
</feature>